<accession>A0A6F9XJF2</accession>
<organism evidence="1">
    <name type="scientific">Ligilactobacillus agilis</name>
    <dbReference type="NCBI Taxonomy" id="1601"/>
    <lineage>
        <taxon>Bacteria</taxon>
        <taxon>Bacillati</taxon>
        <taxon>Bacillota</taxon>
        <taxon>Bacilli</taxon>
        <taxon>Lactobacillales</taxon>
        <taxon>Lactobacillaceae</taxon>
        <taxon>Ligilactobacillus</taxon>
    </lineage>
</organism>
<name>A0A6F9XJF2_9LACO</name>
<dbReference type="RefSeq" id="WP_172584171.1">
    <property type="nucleotide sequence ID" value="NZ_BLAM01000054.1"/>
</dbReference>
<dbReference type="Proteomes" id="UP000494265">
    <property type="component" value="Unassembled WGS sequence"/>
</dbReference>
<comment type="caution">
    <text evidence="1">The sequence shown here is derived from an EMBL/GenBank/DDBJ whole genome shotgun (WGS) entry which is preliminary data.</text>
</comment>
<dbReference type="AlphaFoldDB" id="A0A6F9XJF2"/>
<proteinExistence type="predicted"/>
<sequence>MGKTENGTLTLFDKRTGEVVMTTHLNNYNEPSYDEPTASIRNEEIIIKILHQAYADKMIDENGYSTFLQRIKDENNHSVAVIKRDNLGLLLTIYTLKGEID</sequence>
<protein>
    <submittedName>
        <fullName evidence="1">Uncharacterized protein</fullName>
    </submittedName>
</protein>
<dbReference type="EMBL" id="BLAM01000054">
    <property type="protein sequence ID" value="GET05318.1"/>
    <property type="molecule type" value="Genomic_DNA"/>
</dbReference>
<reference evidence="1" key="1">
    <citation type="submission" date="2019-10" db="EMBL/GenBank/DDBJ databases">
        <title>Lactobacillus agilis SY212 Whole Genome Sequencing Project.</title>
        <authorList>
            <person name="Suzuki S."/>
            <person name="Endo A."/>
            <person name="Maeno S."/>
            <person name="Shiwa Y."/>
            <person name="Matsutani M."/>
            <person name="Kajikawa A."/>
        </authorList>
    </citation>
    <scope>NUCLEOTIDE SEQUENCE</scope>
    <source>
        <strain evidence="1">SY212</strain>
    </source>
</reference>
<evidence type="ECO:0000313" key="1">
    <source>
        <dbReference type="EMBL" id="GET05318.1"/>
    </source>
</evidence>
<gene>
    <name evidence="1" type="ORF">SY212_03480</name>
</gene>